<dbReference type="AlphaFoldDB" id="A0A328F977"/>
<evidence type="ECO:0000313" key="15">
    <source>
        <dbReference type="Proteomes" id="UP000293902"/>
    </source>
</evidence>
<comment type="similarity">
    <text evidence="10">Belongs to the TonB-dependent receptor family.</text>
</comment>
<reference evidence="12 15" key="2">
    <citation type="submission" date="2019-02" db="EMBL/GenBank/DDBJ databases">
        <title>Complete genome sequence of Desulfobacter hydrogenophilus AcRS1.</title>
        <authorList>
            <person name="Marietou A."/>
            <person name="Lund M.B."/>
            <person name="Marshall I.P.G."/>
            <person name="Schreiber L."/>
            <person name="Jorgensen B."/>
        </authorList>
    </citation>
    <scope>NUCLEOTIDE SEQUENCE [LARGE SCALE GENOMIC DNA]</scope>
    <source>
        <strain evidence="12 15">AcRS1</strain>
    </source>
</reference>
<dbReference type="PROSITE" id="PS52016">
    <property type="entry name" value="TONB_DEPENDENT_REC_3"/>
    <property type="match status" value="1"/>
</dbReference>
<name>A0A328F977_9BACT</name>
<evidence type="ECO:0000313" key="14">
    <source>
        <dbReference type="Proteomes" id="UP000248798"/>
    </source>
</evidence>
<dbReference type="InterPro" id="IPR036942">
    <property type="entry name" value="Beta-barrel_TonB_sf"/>
</dbReference>
<accession>A0A328F977</accession>
<sequence length="355" mass="41215">MSIFKNWIIEFDIDATHRFALGTWNDIVWGIRYRYTRDRFFESYIVSMDPTEKEDHLFSGFIQDEISLADDAVKLTLGSKIEYNEYSHMEIQPSIRALWKVNNEHKVWGAISRAVRTPSRFESDGEIKNAAFNTSQIIPDLPGLPFTLVTQGNDNYDSEEVIAYELGYRFIPTESLSMDLAVFFNDYDHLRTGELNQVFTGSGVTQYLTLGNEASAETYGLELSLKYKYSDFFQGHLAYSFLENKMEGFNSFGFPRHQISLQGDFAISKNMQLNLWFRFVDKMDTIYFFDTSGKYEADRYLTMDVRFAWQIRPNLELSVVGQNLLRGDHVEFVQESFSTPVEVGPSAYCKLTYRF</sequence>
<dbReference type="OrthoDB" id="9800913at2"/>
<evidence type="ECO:0000256" key="6">
    <source>
        <dbReference type="ARBA" id="ARBA00023077"/>
    </source>
</evidence>
<keyword evidence="9 10" id="KW-0998">Cell outer membrane</keyword>
<keyword evidence="5" id="KW-0732">Signal</keyword>
<dbReference type="Proteomes" id="UP000248798">
    <property type="component" value="Unassembled WGS sequence"/>
</dbReference>
<evidence type="ECO:0000256" key="8">
    <source>
        <dbReference type="ARBA" id="ARBA00023170"/>
    </source>
</evidence>
<keyword evidence="8 12" id="KW-0675">Receptor</keyword>
<keyword evidence="4 10" id="KW-0812">Transmembrane</keyword>
<dbReference type="Proteomes" id="UP000293902">
    <property type="component" value="Chromosome"/>
</dbReference>
<proteinExistence type="inferred from homology"/>
<dbReference type="SUPFAM" id="SSF56935">
    <property type="entry name" value="Porins"/>
    <property type="match status" value="1"/>
</dbReference>
<keyword evidence="6" id="KW-0798">TonB box</keyword>
<dbReference type="Gene3D" id="2.40.170.20">
    <property type="entry name" value="TonB-dependent receptor, beta-barrel domain"/>
    <property type="match status" value="1"/>
</dbReference>
<evidence type="ECO:0000256" key="5">
    <source>
        <dbReference type="ARBA" id="ARBA00022729"/>
    </source>
</evidence>
<dbReference type="GO" id="GO:0015344">
    <property type="term" value="F:siderophore uptake transmembrane transporter activity"/>
    <property type="evidence" value="ECO:0007669"/>
    <property type="project" value="TreeGrafter"/>
</dbReference>
<protein>
    <submittedName>
        <fullName evidence="12">TonB-dependent receptor</fullName>
    </submittedName>
</protein>
<evidence type="ECO:0000313" key="12">
    <source>
        <dbReference type="EMBL" id="QBH15255.1"/>
    </source>
</evidence>
<dbReference type="GO" id="GO:0044718">
    <property type="term" value="P:siderophore transmembrane transport"/>
    <property type="evidence" value="ECO:0007669"/>
    <property type="project" value="TreeGrafter"/>
</dbReference>
<evidence type="ECO:0000256" key="4">
    <source>
        <dbReference type="ARBA" id="ARBA00022692"/>
    </source>
</evidence>
<dbReference type="EMBL" id="QLNI01000076">
    <property type="protein sequence ID" value="RAL99961.1"/>
    <property type="molecule type" value="Genomic_DNA"/>
</dbReference>
<keyword evidence="3 10" id="KW-1134">Transmembrane beta strand</keyword>
<evidence type="ECO:0000256" key="7">
    <source>
        <dbReference type="ARBA" id="ARBA00023136"/>
    </source>
</evidence>
<keyword evidence="2 10" id="KW-0813">Transport</keyword>
<dbReference type="InterPro" id="IPR039426">
    <property type="entry name" value="TonB-dep_rcpt-like"/>
</dbReference>
<evidence type="ECO:0000313" key="13">
    <source>
        <dbReference type="EMBL" id="RAL99961.1"/>
    </source>
</evidence>
<organism evidence="13 14">
    <name type="scientific">Desulfobacter hydrogenophilus</name>
    <dbReference type="NCBI Taxonomy" id="2291"/>
    <lineage>
        <taxon>Bacteria</taxon>
        <taxon>Pseudomonadati</taxon>
        <taxon>Thermodesulfobacteriota</taxon>
        <taxon>Desulfobacteria</taxon>
        <taxon>Desulfobacterales</taxon>
        <taxon>Desulfobacteraceae</taxon>
        <taxon>Desulfobacter</taxon>
    </lineage>
</organism>
<dbReference type="GO" id="GO:0009279">
    <property type="term" value="C:cell outer membrane"/>
    <property type="evidence" value="ECO:0007669"/>
    <property type="project" value="UniProtKB-SubCell"/>
</dbReference>
<evidence type="ECO:0000256" key="2">
    <source>
        <dbReference type="ARBA" id="ARBA00022448"/>
    </source>
</evidence>
<comment type="subcellular location">
    <subcellularLocation>
        <location evidence="1 10">Cell outer membrane</location>
        <topology evidence="1 10">Multi-pass membrane protein</topology>
    </subcellularLocation>
</comment>
<dbReference type="InterPro" id="IPR000531">
    <property type="entry name" value="Beta-barrel_TonB"/>
</dbReference>
<evidence type="ECO:0000256" key="3">
    <source>
        <dbReference type="ARBA" id="ARBA00022452"/>
    </source>
</evidence>
<dbReference type="PANTHER" id="PTHR30069">
    <property type="entry name" value="TONB-DEPENDENT OUTER MEMBRANE RECEPTOR"/>
    <property type="match status" value="1"/>
</dbReference>
<evidence type="ECO:0000256" key="10">
    <source>
        <dbReference type="PROSITE-ProRule" id="PRU01360"/>
    </source>
</evidence>
<dbReference type="RefSeq" id="WP_111960542.1">
    <property type="nucleotide sequence ID" value="NZ_CP036313.1"/>
</dbReference>
<reference evidence="13 14" key="1">
    <citation type="submission" date="2018-06" db="EMBL/GenBank/DDBJ databases">
        <title>Complete Genome Sequence of Desulfobacter hydrogenophilus (DSM3380).</title>
        <authorList>
            <person name="Marietou A."/>
            <person name="Schreiber L."/>
            <person name="Marshall I."/>
            <person name="Jorgensen B."/>
        </authorList>
    </citation>
    <scope>NUCLEOTIDE SEQUENCE [LARGE SCALE GENOMIC DNA]</scope>
    <source>
        <strain evidence="13 14">DSM 3380</strain>
    </source>
</reference>
<dbReference type="EMBL" id="CP036313">
    <property type="protein sequence ID" value="QBH15255.1"/>
    <property type="molecule type" value="Genomic_DNA"/>
</dbReference>
<dbReference type="PANTHER" id="PTHR30069:SF29">
    <property type="entry name" value="HEMOGLOBIN AND HEMOGLOBIN-HAPTOGLOBIN-BINDING PROTEIN 1-RELATED"/>
    <property type="match status" value="1"/>
</dbReference>
<keyword evidence="15" id="KW-1185">Reference proteome</keyword>
<feature type="domain" description="TonB-dependent receptor-like beta-barrel" evidence="11">
    <location>
        <begin position="14"/>
        <end position="324"/>
    </location>
</feature>
<evidence type="ECO:0000256" key="1">
    <source>
        <dbReference type="ARBA" id="ARBA00004571"/>
    </source>
</evidence>
<evidence type="ECO:0000259" key="11">
    <source>
        <dbReference type="Pfam" id="PF00593"/>
    </source>
</evidence>
<dbReference type="Pfam" id="PF00593">
    <property type="entry name" value="TonB_dep_Rec_b-barrel"/>
    <property type="match status" value="1"/>
</dbReference>
<gene>
    <name evidence="13" type="ORF">DO021_21580</name>
    <name evidence="12" type="ORF">EYB58_21460</name>
</gene>
<evidence type="ECO:0000256" key="9">
    <source>
        <dbReference type="ARBA" id="ARBA00023237"/>
    </source>
</evidence>
<keyword evidence="7 10" id="KW-0472">Membrane</keyword>